<evidence type="ECO:0000313" key="2">
    <source>
        <dbReference type="EMBL" id="TNN47585.1"/>
    </source>
</evidence>
<accession>A0A4Z2G3G6</accession>
<feature type="region of interest" description="Disordered" evidence="1">
    <location>
        <begin position="83"/>
        <end position="120"/>
    </location>
</feature>
<comment type="caution">
    <text evidence="2">The sequence shown here is derived from an EMBL/GenBank/DDBJ whole genome shotgun (WGS) entry which is preliminary data.</text>
</comment>
<sequence length="153" mass="16788">MSWRRKRLGRQQPCLQLFSITAPTAAGQLLSVSLADPAPLFVRSPSGDRPRPQGTTAPATGSTCLENGTGHWLYLLGERHRPPALPARGTAPATGSRQSSWRSHSAVYSEPEGNRSREGQRVKAAIRVGRRVYEGHGFMFMKPAHRNTGDMRT</sequence>
<feature type="region of interest" description="Disordered" evidence="1">
    <location>
        <begin position="41"/>
        <end position="63"/>
    </location>
</feature>
<dbReference type="EMBL" id="SRLO01000735">
    <property type="protein sequence ID" value="TNN47585.1"/>
    <property type="molecule type" value="Genomic_DNA"/>
</dbReference>
<evidence type="ECO:0000313" key="3">
    <source>
        <dbReference type="Proteomes" id="UP000314294"/>
    </source>
</evidence>
<feature type="compositionally biased region" description="Polar residues" evidence="1">
    <location>
        <begin position="93"/>
        <end position="103"/>
    </location>
</feature>
<protein>
    <submittedName>
        <fullName evidence="2">Uncharacterized protein</fullName>
    </submittedName>
</protein>
<dbReference type="AlphaFoldDB" id="A0A4Z2G3G6"/>
<gene>
    <name evidence="2" type="ORF">EYF80_042227</name>
</gene>
<feature type="compositionally biased region" description="Polar residues" evidence="1">
    <location>
        <begin position="53"/>
        <end position="63"/>
    </location>
</feature>
<proteinExistence type="predicted"/>
<keyword evidence="3" id="KW-1185">Reference proteome</keyword>
<name>A0A4Z2G3G6_9TELE</name>
<reference evidence="2 3" key="1">
    <citation type="submission" date="2019-03" db="EMBL/GenBank/DDBJ databases">
        <title>First draft genome of Liparis tanakae, snailfish: a comprehensive survey of snailfish specific genes.</title>
        <authorList>
            <person name="Kim W."/>
            <person name="Song I."/>
            <person name="Jeong J.-H."/>
            <person name="Kim D."/>
            <person name="Kim S."/>
            <person name="Ryu S."/>
            <person name="Song J.Y."/>
            <person name="Lee S.K."/>
        </authorList>
    </citation>
    <scope>NUCLEOTIDE SEQUENCE [LARGE SCALE GENOMIC DNA]</scope>
    <source>
        <tissue evidence="2">Muscle</tissue>
    </source>
</reference>
<dbReference type="Proteomes" id="UP000314294">
    <property type="component" value="Unassembled WGS sequence"/>
</dbReference>
<organism evidence="2 3">
    <name type="scientific">Liparis tanakae</name>
    <name type="common">Tanaka's snailfish</name>
    <dbReference type="NCBI Taxonomy" id="230148"/>
    <lineage>
        <taxon>Eukaryota</taxon>
        <taxon>Metazoa</taxon>
        <taxon>Chordata</taxon>
        <taxon>Craniata</taxon>
        <taxon>Vertebrata</taxon>
        <taxon>Euteleostomi</taxon>
        <taxon>Actinopterygii</taxon>
        <taxon>Neopterygii</taxon>
        <taxon>Teleostei</taxon>
        <taxon>Neoteleostei</taxon>
        <taxon>Acanthomorphata</taxon>
        <taxon>Eupercaria</taxon>
        <taxon>Perciformes</taxon>
        <taxon>Cottioidei</taxon>
        <taxon>Cottales</taxon>
        <taxon>Liparidae</taxon>
        <taxon>Liparis</taxon>
    </lineage>
</organism>
<evidence type="ECO:0000256" key="1">
    <source>
        <dbReference type="SAM" id="MobiDB-lite"/>
    </source>
</evidence>